<dbReference type="Proteomes" id="UP001158067">
    <property type="component" value="Unassembled WGS sequence"/>
</dbReference>
<dbReference type="SUPFAM" id="SSF56112">
    <property type="entry name" value="Protein kinase-like (PK-like)"/>
    <property type="match status" value="1"/>
</dbReference>
<keyword evidence="2" id="KW-0418">Kinase</keyword>
<evidence type="ECO:0000256" key="1">
    <source>
        <dbReference type="ARBA" id="ARBA00009460"/>
    </source>
</evidence>
<accession>A0ABY1QME4</accession>
<reference evidence="3 4" key="1">
    <citation type="submission" date="2017-05" db="EMBL/GenBank/DDBJ databases">
        <authorList>
            <person name="Varghese N."/>
            <person name="Submissions S."/>
        </authorList>
    </citation>
    <scope>NUCLEOTIDE SEQUENCE [LARGE SCALE GENOMIC DNA]</scope>
    <source>
        <strain evidence="3 4">DSM 25457</strain>
    </source>
</reference>
<organism evidence="3 4">
    <name type="scientific">Neorhodopirellula lusitana</name>
    <dbReference type="NCBI Taxonomy" id="445327"/>
    <lineage>
        <taxon>Bacteria</taxon>
        <taxon>Pseudomonadati</taxon>
        <taxon>Planctomycetota</taxon>
        <taxon>Planctomycetia</taxon>
        <taxon>Pirellulales</taxon>
        <taxon>Pirellulaceae</taxon>
        <taxon>Neorhodopirellula</taxon>
    </lineage>
</organism>
<sequence>MRIMDDQTANAIARLLPHAKQIQVLGNVSGGCISQAFRITAQLDNGDQTDYFVKQNDRASLDNFRAESDGLSALAKVAFGVPGLHVPEPVATDVVGQHAYLILDWLDSSPTTVSQYQYGQTIAAFHQAESTDQIGYPIDNFLGSARQINTPAEDWVDFVAEHRLGWQLAQVTQKRLISAKLKRDLEAMIDRLADLLSGRIEQTSLLHGDLWSGNVLFTDPVSVTLIDPAVYHGCPEAELGMVRLFGGVGPDFYEGYDSIRQLPDGWQRRCDIYKLIHLLNHLNLFGGSYLHQCEQIASSIMMER</sequence>
<proteinExistence type="inferred from homology"/>
<protein>
    <submittedName>
        <fullName evidence="3">Fructosamine-3-kinase</fullName>
    </submittedName>
</protein>
<dbReference type="InterPro" id="IPR016477">
    <property type="entry name" value="Fructo-/Ketosamine-3-kinase"/>
</dbReference>
<dbReference type="Pfam" id="PF03881">
    <property type="entry name" value="Fructosamin_kin"/>
    <property type="match status" value="1"/>
</dbReference>
<gene>
    <name evidence="3" type="ORF">SAMN06265222_11869</name>
</gene>
<dbReference type="EMBL" id="FXUG01000018">
    <property type="protein sequence ID" value="SMP74895.1"/>
    <property type="molecule type" value="Genomic_DNA"/>
</dbReference>
<dbReference type="InterPro" id="IPR011009">
    <property type="entry name" value="Kinase-like_dom_sf"/>
</dbReference>
<dbReference type="Gene3D" id="3.90.1200.10">
    <property type="match status" value="1"/>
</dbReference>
<dbReference type="PROSITE" id="PS51257">
    <property type="entry name" value="PROKAR_LIPOPROTEIN"/>
    <property type="match status" value="1"/>
</dbReference>
<comment type="caution">
    <text evidence="3">The sequence shown here is derived from an EMBL/GenBank/DDBJ whole genome shotgun (WGS) entry which is preliminary data.</text>
</comment>
<evidence type="ECO:0000313" key="3">
    <source>
        <dbReference type="EMBL" id="SMP74895.1"/>
    </source>
</evidence>
<dbReference type="PANTHER" id="PTHR12149:SF8">
    <property type="entry name" value="PROTEIN-RIBULOSAMINE 3-KINASE"/>
    <property type="match status" value="1"/>
</dbReference>
<comment type="similarity">
    <text evidence="1 2">Belongs to the fructosamine kinase family.</text>
</comment>
<keyword evidence="2" id="KW-0808">Transferase</keyword>
<keyword evidence="4" id="KW-1185">Reference proteome</keyword>
<dbReference type="PIRSF" id="PIRSF006221">
    <property type="entry name" value="Ketosamine-3-kinase"/>
    <property type="match status" value="1"/>
</dbReference>
<evidence type="ECO:0000313" key="4">
    <source>
        <dbReference type="Proteomes" id="UP001158067"/>
    </source>
</evidence>
<evidence type="ECO:0000256" key="2">
    <source>
        <dbReference type="PIRNR" id="PIRNR006221"/>
    </source>
</evidence>
<dbReference type="Gene3D" id="3.30.200.20">
    <property type="entry name" value="Phosphorylase Kinase, domain 1"/>
    <property type="match status" value="1"/>
</dbReference>
<name>A0ABY1QME4_9BACT</name>
<dbReference type="PANTHER" id="PTHR12149">
    <property type="entry name" value="FRUCTOSAMINE 3 KINASE-RELATED PROTEIN"/>
    <property type="match status" value="1"/>
</dbReference>